<dbReference type="SUPFAM" id="SSF52047">
    <property type="entry name" value="RNI-like"/>
    <property type="match status" value="1"/>
</dbReference>
<comment type="caution">
    <text evidence="2">The sequence shown here is derived from an EMBL/GenBank/DDBJ whole genome shotgun (WGS) entry which is preliminary data.</text>
</comment>
<name>A0AAD6XDE7_9AGAR</name>
<proteinExistence type="predicted"/>
<accession>A0AAD6XDE7</accession>
<feature type="coiled-coil region" evidence="1">
    <location>
        <begin position="36"/>
        <end position="70"/>
    </location>
</feature>
<dbReference type="Proteomes" id="UP001218188">
    <property type="component" value="Unassembled WGS sequence"/>
</dbReference>
<keyword evidence="3" id="KW-1185">Reference proteome</keyword>
<keyword evidence="1" id="KW-0175">Coiled coil</keyword>
<sequence length="559" mass="63713">MASTLSLTSLLRSNDAPLPSQRILTEQIVHQKQAELSGLDNAISRIRLTLRKLEDDRAELASEINQYSSVLSPIRLPPEMIAEIFLYFAPILPADAQSGDLVKPPWILGHICRLWRAVSLSLGELWSVLDTSLSWLYVECRAPEPVRDVDDDEKRFTDLPLVGGDPREYAEGYAIETTLDYIGTCLTRAGNRPLSIRFNGEYGTPTLLIFDVLLTNPARWQEVAFVESPLTLVEYVCAKSGYLDKLHKITLSFSPRYGHPPKTLPSRPFTNVPNLTDLTLTYVFLPAEASLSLPWSRLMRYCERSCSWTSWSEALAVYRKLTNLCVLCLESPSFPGRAPPVLDPLILLPNLHVASFYFRSPHVYDNFLRALQMPVLQAFSVEQRGCRHLHSCLPTSSPHLKVLRARIDGYCQNNLTFALEMFPELTELTIDAARSDLISRPDISRLIPFRDQLPLAPNLETIRLSNRSFVNKACQWKTLADMLQARFQPTLDGVARLRRFEFYTSDYSNDHNVVTALETLKMQRQWDIRVRPRSQFPAWDDRELLESSYQTLLNLGIQN</sequence>
<evidence type="ECO:0000313" key="2">
    <source>
        <dbReference type="EMBL" id="KAJ7041184.1"/>
    </source>
</evidence>
<gene>
    <name evidence="2" type="ORF">C8F04DRAFT_171446</name>
</gene>
<evidence type="ECO:0008006" key="4">
    <source>
        <dbReference type="Google" id="ProtNLM"/>
    </source>
</evidence>
<evidence type="ECO:0000256" key="1">
    <source>
        <dbReference type="SAM" id="Coils"/>
    </source>
</evidence>
<protein>
    <recommendedName>
        <fullName evidence="4">F-box domain-containing protein</fullName>
    </recommendedName>
</protein>
<dbReference type="EMBL" id="JARJCM010000018">
    <property type="protein sequence ID" value="KAJ7041184.1"/>
    <property type="molecule type" value="Genomic_DNA"/>
</dbReference>
<reference evidence="2" key="1">
    <citation type="submission" date="2023-03" db="EMBL/GenBank/DDBJ databases">
        <title>Massive genome expansion in bonnet fungi (Mycena s.s.) driven by repeated elements and novel gene families across ecological guilds.</title>
        <authorList>
            <consortium name="Lawrence Berkeley National Laboratory"/>
            <person name="Harder C.B."/>
            <person name="Miyauchi S."/>
            <person name="Viragh M."/>
            <person name="Kuo A."/>
            <person name="Thoen E."/>
            <person name="Andreopoulos B."/>
            <person name="Lu D."/>
            <person name="Skrede I."/>
            <person name="Drula E."/>
            <person name="Henrissat B."/>
            <person name="Morin E."/>
            <person name="Kohler A."/>
            <person name="Barry K."/>
            <person name="LaButti K."/>
            <person name="Morin E."/>
            <person name="Salamov A."/>
            <person name="Lipzen A."/>
            <person name="Mereny Z."/>
            <person name="Hegedus B."/>
            <person name="Baldrian P."/>
            <person name="Stursova M."/>
            <person name="Weitz H."/>
            <person name="Taylor A."/>
            <person name="Grigoriev I.V."/>
            <person name="Nagy L.G."/>
            <person name="Martin F."/>
            <person name="Kauserud H."/>
        </authorList>
    </citation>
    <scope>NUCLEOTIDE SEQUENCE</scope>
    <source>
        <strain evidence="2">CBHHK200</strain>
    </source>
</reference>
<organism evidence="2 3">
    <name type="scientific">Mycena alexandri</name>
    <dbReference type="NCBI Taxonomy" id="1745969"/>
    <lineage>
        <taxon>Eukaryota</taxon>
        <taxon>Fungi</taxon>
        <taxon>Dikarya</taxon>
        <taxon>Basidiomycota</taxon>
        <taxon>Agaricomycotina</taxon>
        <taxon>Agaricomycetes</taxon>
        <taxon>Agaricomycetidae</taxon>
        <taxon>Agaricales</taxon>
        <taxon>Marasmiineae</taxon>
        <taxon>Mycenaceae</taxon>
        <taxon>Mycena</taxon>
    </lineage>
</organism>
<evidence type="ECO:0000313" key="3">
    <source>
        <dbReference type="Proteomes" id="UP001218188"/>
    </source>
</evidence>
<dbReference type="AlphaFoldDB" id="A0AAD6XDE7"/>